<evidence type="ECO:0000256" key="2">
    <source>
        <dbReference type="ARBA" id="ARBA00022679"/>
    </source>
</evidence>
<keyword evidence="1 5" id="KW-0489">Methyltransferase</keyword>
<dbReference type="HAMAP" id="MF_02126">
    <property type="entry name" value="RF_methyltr_PrmC"/>
    <property type="match status" value="1"/>
</dbReference>
<dbReference type="PANTHER" id="PTHR18895">
    <property type="entry name" value="HEMK METHYLTRANSFERASE"/>
    <property type="match status" value="1"/>
</dbReference>
<evidence type="ECO:0000256" key="1">
    <source>
        <dbReference type="ARBA" id="ARBA00022603"/>
    </source>
</evidence>
<organism evidence="8 9">
    <name type="scientific">Candidatus Blautia faecigallinarum</name>
    <dbReference type="NCBI Taxonomy" id="2838488"/>
    <lineage>
        <taxon>Bacteria</taxon>
        <taxon>Bacillati</taxon>
        <taxon>Bacillota</taxon>
        <taxon>Clostridia</taxon>
        <taxon>Lachnospirales</taxon>
        <taxon>Lachnospiraceae</taxon>
        <taxon>Blautia</taxon>
    </lineage>
</organism>
<dbReference type="CDD" id="cd02440">
    <property type="entry name" value="AdoMet_MTases"/>
    <property type="match status" value="1"/>
</dbReference>
<gene>
    <name evidence="5 8" type="primary">prmC</name>
    <name evidence="8" type="ORF">IAA21_00755</name>
</gene>
<comment type="function">
    <text evidence="5">Methylates the class 1 translation termination release factors RF1/PrfA and RF2/PrfB on the glutamine residue of the universally conserved GGQ motif.</text>
</comment>
<keyword evidence="2 5" id="KW-0808">Transferase</keyword>
<evidence type="ECO:0000313" key="9">
    <source>
        <dbReference type="Proteomes" id="UP000824041"/>
    </source>
</evidence>
<evidence type="ECO:0000256" key="5">
    <source>
        <dbReference type="HAMAP-Rule" id="MF_02126"/>
    </source>
</evidence>
<dbReference type="InterPro" id="IPR007848">
    <property type="entry name" value="Small_mtfrase_dom"/>
</dbReference>
<dbReference type="EC" id="2.1.1.297" evidence="5"/>
<dbReference type="Pfam" id="PF05175">
    <property type="entry name" value="MTS"/>
    <property type="match status" value="1"/>
</dbReference>
<reference evidence="8" key="1">
    <citation type="journal article" date="2021" name="PeerJ">
        <title>Extensive microbial diversity within the chicken gut microbiome revealed by metagenomics and culture.</title>
        <authorList>
            <person name="Gilroy R."/>
            <person name="Ravi A."/>
            <person name="Getino M."/>
            <person name="Pursley I."/>
            <person name="Horton D.L."/>
            <person name="Alikhan N.F."/>
            <person name="Baker D."/>
            <person name="Gharbi K."/>
            <person name="Hall N."/>
            <person name="Watson M."/>
            <person name="Adriaenssens E.M."/>
            <person name="Foster-Nyarko E."/>
            <person name="Jarju S."/>
            <person name="Secka A."/>
            <person name="Antonio M."/>
            <person name="Oren A."/>
            <person name="Chaudhuri R.R."/>
            <person name="La Ragione R."/>
            <person name="Hildebrand F."/>
            <person name="Pallen M.J."/>
        </authorList>
    </citation>
    <scope>NUCLEOTIDE SEQUENCE</scope>
    <source>
        <strain evidence="8">14324</strain>
    </source>
</reference>
<dbReference type="InterPro" id="IPR029063">
    <property type="entry name" value="SAM-dependent_MTases_sf"/>
</dbReference>
<dbReference type="InterPro" id="IPR050320">
    <property type="entry name" value="N5-glutamine_MTase"/>
</dbReference>
<feature type="binding site" evidence="5">
    <location>
        <position position="196"/>
    </location>
    <ligand>
        <name>S-adenosyl-L-methionine</name>
        <dbReference type="ChEBI" id="CHEBI:59789"/>
    </ligand>
</feature>
<accession>A0A9D2IS14</accession>
<dbReference type="Gene3D" id="1.10.8.10">
    <property type="entry name" value="DNA helicase RuvA subunit, C-terminal domain"/>
    <property type="match status" value="1"/>
</dbReference>
<dbReference type="InterPro" id="IPR019874">
    <property type="entry name" value="RF_methyltr_PrmC"/>
</dbReference>
<comment type="caution">
    <text evidence="5">Lacks conserved residue(s) required for the propagation of feature annotation.</text>
</comment>
<dbReference type="GO" id="GO:0003676">
    <property type="term" value="F:nucleic acid binding"/>
    <property type="evidence" value="ECO:0007669"/>
    <property type="project" value="InterPro"/>
</dbReference>
<evidence type="ECO:0000256" key="3">
    <source>
        <dbReference type="ARBA" id="ARBA00022691"/>
    </source>
</evidence>
<protein>
    <recommendedName>
        <fullName evidence="5">Release factor glutamine methyltransferase</fullName>
        <shortName evidence="5">RF MTase</shortName>
        <ecNumber evidence="5">2.1.1.297</ecNumber>
    </recommendedName>
    <alternativeName>
        <fullName evidence="5">N5-glutamine methyltransferase PrmC</fullName>
    </alternativeName>
    <alternativeName>
        <fullName evidence="5">Protein-(glutamine-N5) MTase PrmC</fullName>
    </alternativeName>
    <alternativeName>
        <fullName evidence="5">Protein-glutamine N-methyltransferase PrmC</fullName>
    </alternativeName>
</protein>
<comment type="caution">
    <text evidence="8">The sequence shown here is derived from an EMBL/GenBank/DDBJ whole genome shotgun (WGS) entry which is preliminary data.</text>
</comment>
<dbReference type="GO" id="GO:0102559">
    <property type="term" value="F:peptide chain release factor N(5)-glutamine methyltransferase activity"/>
    <property type="evidence" value="ECO:0007669"/>
    <property type="project" value="UniProtKB-EC"/>
</dbReference>
<dbReference type="GO" id="GO:0032259">
    <property type="term" value="P:methylation"/>
    <property type="evidence" value="ECO:0007669"/>
    <property type="project" value="UniProtKB-KW"/>
</dbReference>
<dbReference type="InterPro" id="IPR040758">
    <property type="entry name" value="PrmC_N"/>
</dbReference>
<dbReference type="SUPFAM" id="SSF53335">
    <property type="entry name" value="S-adenosyl-L-methionine-dependent methyltransferases"/>
    <property type="match status" value="1"/>
</dbReference>
<feature type="domain" description="Release factor glutamine methyltransferase N-terminal" evidence="7">
    <location>
        <begin position="7"/>
        <end position="76"/>
    </location>
</feature>
<dbReference type="Gene3D" id="3.40.50.150">
    <property type="entry name" value="Vaccinia Virus protein VP39"/>
    <property type="match status" value="1"/>
</dbReference>
<feature type="domain" description="Methyltransferase small" evidence="6">
    <location>
        <begin position="109"/>
        <end position="205"/>
    </location>
</feature>
<feature type="binding site" evidence="5">
    <location>
        <begin position="196"/>
        <end position="199"/>
    </location>
    <ligand>
        <name>substrate</name>
    </ligand>
</feature>
<dbReference type="InterPro" id="IPR002052">
    <property type="entry name" value="DNA_methylase_N6_adenine_CS"/>
</dbReference>
<evidence type="ECO:0000256" key="4">
    <source>
        <dbReference type="ARBA" id="ARBA00048391"/>
    </source>
</evidence>
<comment type="similarity">
    <text evidence="5">Belongs to the protein N5-glutamine methyltransferase family. PrmC subfamily.</text>
</comment>
<dbReference type="PROSITE" id="PS00092">
    <property type="entry name" value="N6_MTASE"/>
    <property type="match status" value="1"/>
</dbReference>
<dbReference type="NCBIfam" id="TIGR03534">
    <property type="entry name" value="RF_mod_PrmC"/>
    <property type="match status" value="1"/>
</dbReference>
<sequence length="293" mass="32705">MKTLEALLKEGTELLERSGIGEAGLDAWLLLEYAAGKSRAYYYAHKDEPAAPETEELYKKLCRERARHIPLQHLTGQAFFMGYEFLVNDKVLIPRQDTEILAEEALLVMKELPAPRILDMCTGSGCILISLLKEREDARGVGADLSSSALLVAKKNAEKHGVQDRAVFVESDTFSAGYFQEKDGKPLVKYDILISNPPYIPQKEIEGLMEEVRLYDPRMALDGGEDGLSFYRSITAKAGDYLKPGGWLLYEIGCRQGRAVSSLMKEAGFLDVKIKQDLSGLDRVVLGRKPYHV</sequence>
<name>A0A9D2IS14_9FIRM</name>
<dbReference type="InterPro" id="IPR004556">
    <property type="entry name" value="HemK-like"/>
</dbReference>
<dbReference type="NCBIfam" id="TIGR00536">
    <property type="entry name" value="hemK_fam"/>
    <property type="match status" value="1"/>
</dbReference>
<evidence type="ECO:0000313" key="8">
    <source>
        <dbReference type="EMBL" id="HIZ21313.1"/>
    </source>
</evidence>
<keyword evidence="3 5" id="KW-0949">S-adenosyl-L-methionine</keyword>
<reference evidence="8" key="2">
    <citation type="submission" date="2021-04" db="EMBL/GenBank/DDBJ databases">
        <authorList>
            <person name="Gilroy R."/>
        </authorList>
    </citation>
    <scope>NUCLEOTIDE SEQUENCE</scope>
    <source>
        <strain evidence="8">14324</strain>
    </source>
</reference>
<dbReference type="Pfam" id="PF17827">
    <property type="entry name" value="PrmC_N"/>
    <property type="match status" value="1"/>
</dbReference>
<evidence type="ECO:0000259" key="7">
    <source>
        <dbReference type="Pfam" id="PF17827"/>
    </source>
</evidence>
<proteinExistence type="inferred from homology"/>
<dbReference type="PANTHER" id="PTHR18895:SF74">
    <property type="entry name" value="MTRF1L RELEASE FACTOR GLUTAMINE METHYLTRANSFERASE"/>
    <property type="match status" value="1"/>
</dbReference>
<evidence type="ECO:0000259" key="6">
    <source>
        <dbReference type="Pfam" id="PF05175"/>
    </source>
</evidence>
<dbReference type="Proteomes" id="UP000824041">
    <property type="component" value="Unassembled WGS sequence"/>
</dbReference>
<dbReference type="EMBL" id="DXBU01000011">
    <property type="protein sequence ID" value="HIZ21313.1"/>
    <property type="molecule type" value="Genomic_DNA"/>
</dbReference>
<dbReference type="AlphaFoldDB" id="A0A9D2IS14"/>
<feature type="binding site" evidence="5">
    <location>
        <position position="144"/>
    </location>
    <ligand>
        <name>S-adenosyl-L-methionine</name>
        <dbReference type="ChEBI" id="CHEBI:59789"/>
    </ligand>
</feature>
<comment type="catalytic activity">
    <reaction evidence="4 5">
        <text>L-glutaminyl-[peptide chain release factor] + S-adenosyl-L-methionine = N(5)-methyl-L-glutaminyl-[peptide chain release factor] + S-adenosyl-L-homocysteine + H(+)</text>
        <dbReference type="Rhea" id="RHEA:42896"/>
        <dbReference type="Rhea" id="RHEA-COMP:10271"/>
        <dbReference type="Rhea" id="RHEA-COMP:10272"/>
        <dbReference type="ChEBI" id="CHEBI:15378"/>
        <dbReference type="ChEBI" id="CHEBI:30011"/>
        <dbReference type="ChEBI" id="CHEBI:57856"/>
        <dbReference type="ChEBI" id="CHEBI:59789"/>
        <dbReference type="ChEBI" id="CHEBI:61891"/>
        <dbReference type="EC" id="2.1.1.297"/>
    </reaction>
</comment>